<name>S9RW64_9RHOB</name>
<organism evidence="1 2">
    <name type="scientific">Litoreibacter arenae DSM 19593</name>
    <dbReference type="NCBI Taxonomy" id="1123360"/>
    <lineage>
        <taxon>Bacteria</taxon>
        <taxon>Pseudomonadati</taxon>
        <taxon>Pseudomonadota</taxon>
        <taxon>Alphaproteobacteria</taxon>
        <taxon>Rhodobacterales</taxon>
        <taxon>Roseobacteraceae</taxon>
        <taxon>Litoreibacter</taxon>
    </lineage>
</organism>
<keyword evidence="2" id="KW-1185">Reference proteome</keyword>
<evidence type="ECO:0000313" key="2">
    <source>
        <dbReference type="Proteomes" id="UP000015351"/>
    </source>
</evidence>
<dbReference type="HOGENOM" id="CLU_3100482_0_0_5"/>
<gene>
    <name evidence="1" type="ORF">thalar_02473</name>
</gene>
<reference evidence="2" key="1">
    <citation type="journal article" date="2013" name="Stand. Genomic Sci.">
        <title>Genome sequence of the Litoreibacter arenae type strain (DSM 19593(T)), a member of the Roseobacter clade isolated from sea sand.</title>
        <authorList>
            <person name="Riedel T."/>
            <person name="Fiebig A."/>
            <person name="Petersen J."/>
            <person name="Gronow S."/>
            <person name="Kyrpides N.C."/>
            <person name="Goker M."/>
            <person name="Klenk H.P."/>
        </authorList>
    </citation>
    <scope>NUCLEOTIDE SEQUENCE [LARGE SCALE GENOMIC DNA]</scope>
    <source>
        <strain evidence="2">DSM 19593</strain>
    </source>
</reference>
<comment type="caution">
    <text evidence="1">The sequence shown here is derived from an EMBL/GenBank/DDBJ whole genome shotgun (WGS) entry which is preliminary data.</text>
</comment>
<dbReference type="EMBL" id="AONI01000013">
    <property type="protein sequence ID" value="EPX78244.1"/>
    <property type="molecule type" value="Genomic_DNA"/>
</dbReference>
<dbReference type="Proteomes" id="UP000015351">
    <property type="component" value="Unassembled WGS sequence"/>
</dbReference>
<proteinExistence type="predicted"/>
<dbReference type="AlphaFoldDB" id="S9RW64"/>
<accession>S9RW64</accession>
<protein>
    <submittedName>
        <fullName evidence="1">Uncharacterized protein</fullName>
    </submittedName>
</protein>
<evidence type="ECO:0000313" key="1">
    <source>
        <dbReference type="EMBL" id="EPX78244.1"/>
    </source>
</evidence>
<sequence>MALCADDDTAAVGGLPIFGALNVDDLVRKDVGICGLSEMSEAKGKSQCRCP</sequence>